<dbReference type="Proteomes" id="UP001165269">
    <property type="component" value="Unassembled WGS sequence"/>
</dbReference>
<proteinExistence type="predicted"/>
<organism evidence="1 2">
    <name type="scientific">Streptomyces cylindrosporus</name>
    <dbReference type="NCBI Taxonomy" id="2927583"/>
    <lineage>
        <taxon>Bacteria</taxon>
        <taxon>Bacillati</taxon>
        <taxon>Actinomycetota</taxon>
        <taxon>Actinomycetes</taxon>
        <taxon>Kitasatosporales</taxon>
        <taxon>Streptomycetaceae</taxon>
        <taxon>Streptomyces</taxon>
    </lineage>
</organism>
<comment type="caution">
    <text evidence="1">The sequence shown here is derived from an EMBL/GenBank/DDBJ whole genome shotgun (WGS) entry which is preliminary data.</text>
</comment>
<gene>
    <name evidence="1" type="ORF">MQP27_33770</name>
</gene>
<reference evidence="1" key="1">
    <citation type="submission" date="2022-03" db="EMBL/GenBank/DDBJ databases">
        <title>Streptomyces 7R015 and 7R016 isolated from Barleria lupulina in Thailand.</title>
        <authorList>
            <person name="Kanchanasin P."/>
            <person name="Phongsopitanun W."/>
            <person name="Tanasupawat S."/>
        </authorList>
    </citation>
    <scope>NUCLEOTIDE SEQUENCE</scope>
    <source>
        <strain evidence="1">7R015</strain>
    </source>
</reference>
<evidence type="ECO:0000313" key="1">
    <source>
        <dbReference type="EMBL" id="MCI3276057.1"/>
    </source>
</evidence>
<evidence type="ECO:0000313" key="2">
    <source>
        <dbReference type="Proteomes" id="UP001165269"/>
    </source>
</evidence>
<name>A0ABS9YFQ0_9ACTN</name>
<sequence>MPLLSFRPYAVRAAYGRFWFDHGCAGGVSVTGGKVQSPENYVDSEHLASLIESGQALVVPVDVCRAFHDVLLEFPWLPTRIDWNAVEHVAIDLDEIEDSEIAVVARELGAPLHTHLLVLFTPAQPGLLCETEKALGNLDHFFWKAPGARYFCGVDVDDNGRRYRYRDFGEFDGNAKVTLRVRRAF</sequence>
<keyword evidence="2" id="KW-1185">Reference proteome</keyword>
<dbReference type="RefSeq" id="WP_242772075.1">
    <property type="nucleotide sequence ID" value="NZ_JALDAY010000011.1"/>
</dbReference>
<protein>
    <submittedName>
        <fullName evidence="1">Uncharacterized protein</fullName>
    </submittedName>
</protein>
<dbReference type="EMBL" id="JALDAY010000011">
    <property type="protein sequence ID" value="MCI3276057.1"/>
    <property type="molecule type" value="Genomic_DNA"/>
</dbReference>
<accession>A0ABS9YFQ0</accession>